<evidence type="ECO:0000256" key="3">
    <source>
        <dbReference type="ARBA" id="ARBA00023110"/>
    </source>
</evidence>
<dbReference type="InterPro" id="IPR044609">
    <property type="entry name" value="FKBP2/11"/>
</dbReference>
<dbReference type="Pfam" id="PF00254">
    <property type="entry name" value="FKBP_C"/>
    <property type="match status" value="1"/>
</dbReference>
<dbReference type="GO" id="GO:0003755">
    <property type="term" value="F:peptidyl-prolyl cis-trans isomerase activity"/>
    <property type="evidence" value="ECO:0007669"/>
    <property type="project" value="UniProtKB-KW"/>
</dbReference>
<dbReference type="InterPro" id="IPR046357">
    <property type="entry name" value="PPIase_dom_sf"/>
</dbReference>
<evidence type="ECO:0000313" key="8">
    <source>
        <dbReference type="Proteomes" id="UP001153076"/>
    </source>
</evidence>
<evidence type="ECO:0000256" key="2">
    <source>
        <dbReference type="ARBA" id="ARBA00013194"/>
    </source>
</evidence>
<keyword evidence="4 5" id="KW-0413">Isomerase</keyword>
<dbReference type="GO" id="GO:0005783">
    <property type="term" value="C:endoplasmic reticulum"/>
    <property type="evidence" value="ECO:0007669"/>
    <property type="project" value="TreeGrafter"/>
</dbReference>
<dbReference type="OrthoDB" id="1902587at2759"/>
<feature type="domain" description="PPIase FKBP-type" evidence="6">
    <location>
        <begin position="104"/>
        <end position="192"/>
    </location>
</feature>
<dbReference type="InterPro" id="IPR001179">
    <property type="entry name" value="PPIase_FKBP_dom"/>
</dbReference>
<dbReference type="EC" id="5.2.1.8" evidence="2 5"/>
<dbReference type="Gene3D" id="3.10.50.40">
    <property type="match status" value="1"/>
</dbReference>
<dbReference type="SUPFAM" id="SSF54534">
    <property type="entry name" value="FKBP-like"/>
    <property type="match status" value="1"/>
</dbReference>
<evidence type="ECO:0000259" key="6">
    <source>
        <dbReference type="PROSITE" id="PS50059"/>
    </source>
</evidence>
<dbReference type="PROSITE" id="PS50059">
    <property type="entry name" value="FKBP_PPIASE"/>
    <property type="match status" value="1"/>
</dbReference>
<protein>
    <recommendedName>
        <fullName evidence="2 5">peptidylprolyl isomerase</fullName>
        <ecNumber evidence="2 5">5.2.1.8</ecNumber>
    </recommendedName>
</protein>
<gene>
    <name evidence="7" type="ORF">Cgig2_024700</name>
</gene>
<sequence>MWCSWHAGQSGRSVMAAAEYLVEAGQGVVVESQRTHRRDLGCGAPVVDHVAAVGVVSRVLWLRRRRRTSQVRSSMLAESRMATPWLPARITYKPPSCEIKANTGDRIKLHYRGQLTDGTVFGSTYETADPVEFELGSEDVIQGWNQGLVGMCVGEKRKLKVPSKLGYGKHGFVPSVPGGASLIFETELVSVNGKRATQAKHLDEDSEYDEL</sequence>
<proteinExistence type="predicted"/>
<evidence type="ECO:0000256" key="5">
    <source>
        <dbReference type="PROSITE-ProRule" id="PRU00277"/>
    </source>
</evidence>
<evidence type="ECO:0000256" key="4">
    <source>
        <dbReference type="ARBA" id="ARBA00023235"/>
    </source>
</evidence>
<keyword evidence="3 5" id="KW-0697">Rotamase</keyword>
<dbReference type="PANTHER" id="PTHR45779:SF6">
    <property type="entry name" value="PEPTIDYL-PROLYL CIS-TRANS ISOMERASE FKBP15-1"/>
    <property type="match status" value="1"/>
</dbReference>
<dbReference type="EMBL" id="JAKOGI010001181">
    <property type="protein sequence ID" value="KAJ8427168.1"/>
    <property type="molecule type" value="Genomic_DNA"/>
</dbReference>
<evidence type="ECO:0000313" key="7">
    <source>
        <dbReference type="EMBL" id="KAJ8427168.1"/>
    </source>
</evidence>
<evidence type="ECO:0000256" key="1">
    <source>
        <dbReference type="ARBA" id="ARBA00000971"/>
    </source>
</evidence>
<keyword evidence="8" id="KW-1185">Reference proteome</keyword>
<organism evidence="7 8">
    <name type="scientific">Carnegiea gigantea</name>
    <dbReference type="NCBI Taxonomy" id="171969"/>
    <lineage>
        <taxon>Eukaryota</taxon>
        <taxon>Viridiplantae</taxon>
        <taxon>Streptophyta</taxon>
        <taxon>Embryophyta</taxon>
        <taxon>Tracheophyta</taxon>
        <taxon>Spermatophyta</taxon>
        <taxon>Magnoliopsida</taxon>
        <taxon>eudicotyledons</taxon>
        <taxon>Gunneridae</taxon>
        <taxon>Pentapetalae</taxon>
        <taxon>Caryophyllales</taxon>
        <taxon>Cactineae</taxon>
        <taxon>Cactaceae</taxon>
        <taxon>Cactoideae</taxon>
        <taxon>Echinocereeae</taxon>
        <taxon>Carnegiea</taxon>
    </lineage>
</organism>
<comment type="caution">
    <text evidence="7">The sequence shown here is derived from an EMBL/GenBank/DDBJ whole genome shotgun (WGS) entry which is preliminary data.</text>
</comment>
<comment type="catalytic activity">
    <reaction evidence="1 5">
        <text>[protein]-peptidylproline (omega=180) = [protein]-peptidylproline (omega=0)</text>
        <dbReference type="Rhea" id="RHEA:16237"/>
        <dbReference type="Rhea" id="RHEA-COMP:10747"/>
        <dbReference type="Rhea" id="RHEA-COMP:10748"/>
        <dbReference type="ChEBI" id="CHEBI:83833"/>
        <dbReference type="ChEBI" id="CHEBI:83834"/>
        <dbReference type="EC" id="5.2.1.8"/>
    </reaction>
</comment>
<accession>A0A9Q1GW33</accession>
<name>A0A9Q1GW33_9CARY</name>
<dbReference type="AlphaFoldDB" id="A0A9Q1GW33"/>
<dbReference type="FunFam" id="3.10.50.40:FF:000006">
    <property type="entry name" value="Peptidyl-prolyl cis-trans isomerase"/>
    <property type="match status" value="1"/>
</dbReference>
<dbReference type="Proteomes" id="UP001153076">
    <property type="component" value="Unassembled WGS sequence"/>
</dbReference>
<reference evidence="7" key="1">
    <citation type="submission" date="2022-04" db="EMBL/GenBank/DDBJ databases">
        <title>Carnegiea gigantea Genome sequencing and assembly v2.</title>
        <authorList>
            <person name="Copetti D."/>
            <person name="Sanderson M.J."/>
            <person name="Burquez A."/>
            <person name="Wojciechowski M.F."/>
        </authorList>
    </citation>
    <scope>NUCLEOTIDE SEQUENCE</scope>
    <source>
        <strain evidence="7">SGP5-SGP5p</strain>
        <tissue evidence="7">Aerial part</tissue>
    </source>
</reference>
<dbReference type="PANTHER" id="PTHR45779">
    <property type="entry name" value="PEPTIDYLPROLYL ISOMERASE"/>
    <property type="match status" value="1"/>
</dbReference>